<dbReference type="PANTHER" id="PTHR23508">
    <property type="entry name" value="CARBOXYLIC ACID TRANSPORTER PROTEIN HOMOLOG"/>
    <property type="match status" value="1"/>
</dbReference>
<keyword evidence="2 6" id="KW-0812">Transmembrane</keyword>
<comment type="subcellular location">
    <subcellularLocation>
        <location evidence="1">Membrane</location>
        <topology evidence="1">Multi-pass membrane protein</topology>
    </subcellularLocation>
</comment>
<feature type="transmembrane region" description="Helical" evidence="6">
    <location>
        <begin position="131"/>
        <end position="149"/>
    </location>
</feature>
<dbReference type="InterPro" id="IPR020846">
    <property type="entry name" value="MFS_dom"/>
</dbReference>
<organism evidence="8 9">
    <name type="scientific">Zasmidium cellare</name>
    <name type="common">Wine cellar mold</name>
    <name type="synonym">Racodium cellare</name>
    <dbReference type="NCBI Taxonomy" id="395010"/>
    <lineage>
        <taxon>Eukaryota</taxon>
        <taxon>Fungi</taxon>
        <taxon>Dikarya</taxon>
        <taxon>Ascomycota</taxon>
        <taxon>Pezizomycotina</taxon>
        <taxon>Dothideomycetes</taxon>
        <taxon>Dothideomycetidae</taxon>
        <taxon>Mycosphaerellales</taxon>
        <taxon>Mycosphaerellaceae</taxon>
        <taxon>Zasmidium</taxon>
    </lineage>
</organism>
<dbReference type="InterPro" id="IPR036259">
    <property type="entry name" value="MFS_trans_sf"/>
</dbReference>
<dbReference type="EMBL" id="JAXOVC010000002">
    <property type="protein sequence ID" value="KAK4506251.1"/>
    <property type="molecule type" value="Genomic_DNA"/>
</dbReference>
<feature type="transmembrane region" description="Helical" evidence="6">
    <location>
        <begin position="275"/>
        <end position="292"/>
    </location>
</feature>
<evidence type="ECO:0000256" key="4">
    <source>
        <dbReference type="ARBA" id="ARBA00023136"/>
    </source>
</evidence>
<feature type="transmembrane region" description="Helical" evidence="6">
    <location>
        <begin position="446"/>
        <end position="467"/>
    </location>
</feature>
<gene>
    <name evidence="8" type="ORF">PRZ48_004216</name>
</gene>
<feature type="transmembrane region" description="Helical" evidence="6">
    <location>
        <begin position="312"/>
        <end position="337"/>
    </location>
</feature>
<keyword evidence="9" id="KW-1185">Reference proteome</keyword>
<feature type="domain" description="Major facilitator superfamily (MFS) profile" evidence="7">
    <location>
        <begin position="66"/>
        <end position="472"/>
    </location>
</feature>
<sequence length="516" mass="57654">MADEKHDYDAKPREEPPPEYPYIDEPEKMGIAKYFATRFSSLKPPMEKLENPITLLRMLNKKQWLFFSCAFIAWTWDAFDFFTVSLTVTDLAETFDRSKTDITWGITLVLMFRSVGAIIFGLASDRYGRKWPFVANNILFIALELGTGFCNTYEQFLAVRALFGIAMGGLYGNVAAMALEDCPEKARGIISGMLQQGYAFGYLLATVFARALVNTTSEGWRPLYWFGGAVPVLIITFRLFLGETDAYNERVRIREVHENVGKTFMNEGKVALKRHWMLLIYMVLLMAGFNFMSHGSQDLYPTMLQNQYDFSANAVTVTQVVANLGAIAGGTTIGYLSQSFGRRFSIIVISIIGGALLYPYSFVGNERIMAAAFFEQFCVQGAWGVIPIHLMELSPGSLRAFVVGTAYQLGNLVSSASSTIEATIGERFPLPDKVEENGTHVKRYQYGKVICIFMGCVYAYVILLTFLGPERRGRSMDAHADHDLAEAAGLDAMENAKHGAAFREDVEVDDKIRNVA</sequence>
<feature type="transmembrane region" description="Helical" evidence="6">
    <location>
        <begin position="161"/>
        <end position="179"/>
    </location>
</feature>
<feature type="transmembrane region" description="Helical" evidence="6">
    <location>
        <begin position="64"/>
        <end position="82"/>
    </location>
</feature>
<protein>
    <recommendedName>
        <fullName evidence="7">Major facilitator superfamily (MFS) profile domain-containing protein</fullName>
    </recommendedName>
</protein>
<dbReference type="Pfam" id="PF00083">
    <property type="entry name" value="Sugar_tr"/>
    <property type="match status" value="1"/>
</dbReference>
<accession>A0ABR0EX82</accession>
<evidence type="ECO:0000256" key="3">
    <source>
        <dbReference type="ARBA" id="ARBA00022989"/>
    </source>
</evidence>
<dbReference type="InterPro" id="IPR005828">
    <property type="entry name" value="MFS_sugar_transport-like"/>
</dbReference>
<dbReference type="PANTHER" id="PTHR23508:SF10">
    <property type="entry name" value="CARBOXYLIC ACID TRANSPORTER PROTEIN HOMOLOG"/>
    <property type="match status" value="1"/>
</dbReference>
<feature type="region of interest" description="Disordered" evidence="5">
    <location>
        <begin position="1"/>
        <end position="21"/>
    </location>
</feature>
<dbReference type="SUPFAM" id="SSF103473">
    <property type="entry name" value="MFS general substrate transporter"/>
    <property type="match status" value="1"/>
</dbReference>
<evidence type="ECO:0000256" key="5">
    <source>
        <dbReference type="SAM" id="MobiDB-lite"/>
    </source>
</evidence>
<evidence type="ECO:0000256" key="2">
    <source>
        <dbReference type="ARBA" id="ARBA00022692"/>
    </source>
</evidence>
<evidence type="ECO:0000313" key="8">
    <source>
        <dbReference type="EMBL" id="KAK4506251.1"/>
    </source>
</evidence>
<feature type="transmembrane region" description="Helical" evidence="6">
    <location>
        <begin position="223"/>
        <end position="241"/>
    </location>
</feature>
<dbReference type="PROSITE" id="PS50850">
    <property type="entry name" value="MFS"/>
    <property type="match status" value="1"/>
</dbReference>
<proteinExistence type="predicted"/>
<feature type="transmembrane region" description="Helical" evidence="6">
    <location>
        <begin position="102"/>
        <end position="124"/>
    </location>
</feature>
<name>A0ABR0EX82_ZASCE</name>
<dbReference type="Gene3D" id="1.20.1250.20">
    <property type="entry name" value="MFS general substrate transporter like domains"/>
    <property type="match status" value="2"/>
</dbReference>
<dbReference type="Proteomes" id="UP001305779">
    <property type="component" value="Unassembled WGS sequence"/>
</dbReference>
<keyword evidence="4 6" id="KW-0472">Membrane</keyword>
<evidence type="ECO:0000256" key="1">
    <source>
        <dbReference type="ARBA" id="ARBA00004141"/>
    </source>
</evidence>
<feature type="transmembrane region" description="Helical" evidence="6">
    <location>
        <begin position="344"/>
        <end position="363"/>
    </location>
</feature>
<evidence type="ECO:0000313" key="9">
    <source>
        <dbReference type="Proteomes" id="UP001305779"/>
    </source>
</evidence>
<comment type="caution">
    <text evidence="8">The sequence shown here is derived from an EMBL/GenBank/DDBJ whole genome shotgun (WGS) entry which is preliminary data.</text>
</comment>
<evidence type="ECO:0000259" key="7">
    <source>
        <dbReference type="PROSITE" id="PS50850"/>
    </source>
</evidence>
<reference evidence="8 9" key="1">
    <citation type="journal article" date="2023" name="G3 (Bethesda)">
        <title>A chromosome-level genome assembly of Zasmidium syzygii isolated from banana leaves.</title>
        <authorList>
            <person name="van Westerhoven A.C."/>
            <person name="Mehrabi R."/>
            <person name="Talebi R."/>
            <person name="Steentjes M.B.F."/>
            <person name="Corcolon B."/>
            <person name="Chong P.A."/>
            <person name="Kema G.H.J."/>
            <person name="Seidl M.F."/>
        </authorList>
    </citation>
    <scope>NUCLEOTIDE SEQUENCE [LARGE SCALE GENOMIC DNA]</scope>
    <source>
        <strain evidence="8 9">P124</strain>
    </source>
</reference>
<dbReference type="CDD" id="cd17316">
    <property type="entry name" value="MFS_SV2_like"/>
    <property type="match status" value="1"/>
</dbReference>
<feature type="compositionally biased region" description="Basic and acidic residues" evidence="5">
    <location>
        <begin position="1"/>
        <end position="16"/>
    </location>
</feature>
<evidence type="ECO:0000256" key="6">
    <source>
        <dbReference type="SAM" id="Phobius"/>
    </source>
</evidence>
<keyword evidence="3 6" id="KW-1133">Transmembrane helix</keyword>